<feature type="transmembrane region" description="Helical" evidence="1">
    <location>
        <begin position="192"/>
        <end position="211"/>
    </location>
</feature>
<feature type="transmembrane region" description="Helical" evidence="1">
    <location>
        <begin position="119"/>
        <end position="143"/>
    </location>
</feature>
<gene>
    <name evidence="3" type="ORF">ENJ10_04235</name>
</gene>
<dbReference type="EMBL" id="DRLD01000115">
    <property type="protein sequence ID" value="HED09872.1"/>
    <property type="molecule type" value="Genomic_DNA"/>
</dbReference>
<dbReference type="AlphaFoldDB" id="A0A7V1PUR3"/>
<feature type="transmembrane region" description="Helical" evidence="1">
    <location>
        <begin position="49"/>
        <end position="71"/>
    </location>
</feature>
<feature type="transmembrane region" description="Helical" evidence="1">
    <location>
        <begin position="6"/>
        <end position="28"/>
    </location>
</feature>
<dbReference type="Proteomes" id="UP000886005">
    <property type="component" value="Unassembled WGS sequence"/>
</dbReference>
<evidence type="ECO:0000256" key="1">
    <source>
        <dbReference type="SAM" id="Phobius"/>
    </source>
</evidence>
<organism evidence="3">
    <name type="scientific">Caldithrix abyssi</name>
    <dbReference type="NCBI Taxonomy" id="187145"/>
    <lineage>
        <taxon>Bacteria</taxon>
        <taxon>Pseudomonadati</taxon>
        <taxon>Calditrichota</taxon>
        <taxon>Calditrichia</taxon>
        <taxon>Calditrichales</taxon>
        <taxon>Calditrichaceae</taxon>
        <taxon>Caldithrix</taxon>
    </lineage>
</organism>
<feature type="transmembrane region" description="Helical" evidence="1">
    <location>
        <begin position="149"/>
        <end position="171"/>
    </location>
</feature>
<evidence type="ECO:0000259" key="2">
    <source>
        <dbReference type="Pfam" id="PF13386"/>
    </source>
</evidence>
<feature type="domain" description="Urease accessory protein UreH-like transmembrane" evidence="2">
    <location>
        <begin position="3"/>
        <end position="197"/>
    </location>
</feature>
<keyword evidence="1" id="KW-1133">Transmembrane helix</keyword>
<reference evidence="3" key="1">
    <citation type="journal article" date="2020" name="mSystems">
        <title>Genome- and Community-Level Interaction Insights into Carbon Utilization and Element Cycling Functions of Hydrothermarchaeota in Hydrothermal Sediment.</title>
        <authorList>
            <person name="Zhou Z."/>
            <person name="Liu Y."/>
            <person name="Xu W."/>
            <person name="Pan J."/>
            <person name="Luo Z.H."/>
            <person name="Li M."/>
        </authorList>
    </citation>
    <scope>NUCLEOTIDE SEQUENCE [LARGE SCALE GENOMIC DNA]</scope>
    <source>
        <strain evidence="3">HyVt-456</strain>
    </source>
</reference>
<proteinExistence type="predicted"/>
<dbReference type="Pfam" id="PF13386">
    <property type="entry name" value="DsbD_2"/>
    <property type="match status" value="1"/>
</dbReference>
<keyword evidence="1" id="KW-0812">Transmembrane</keyword>
<name>A0A7V1PUR3_CALAY</name>
<dbReference type="PANTHER" id="PTHR42208:SF1">
    <property type="entry name" value="HEAVY METAL TRANSPORTER"/>
    <property type="match status" value="1"/>
</dbReference>
<dbReference type="PANTHER" id="PTHR42208">
    <property type="entry name" value="HEAVY METAL TRANSPORTER-RELATED"/>
    <property type="match status" value="1"/>
</dbReference>
<dbReference type="InterPro" id="IPR039447">
    <property type="entry name" value="UreH-like_TM_dom"/>
</dbReference>
<feature type="transmembrane region" description="Helical" evidence="1">
    <location>
        <begin position="77"/>
        <end position="98"/>
    </location>
</feature>
<accession>A0A7V1PUR3</accession>
<evidence type="ECO:0000313" key="3">
    <source>
        <dbReference type="EMBL" id="HED09872.1"/>
    </source>
</evidence>
<keyword evidence="1" id="KW-0472">Membrane</keyword>
<sequence>MLTALVLGTLGSLHCVGMCGPIVLALPQNKTQTPAQFIISRLTYNSGRLFSYALMGLIFGSIGHLISLAGFQSLLSIALGVIVIATLFFPLDPLLAVVNQSTVWKKTIGALFRKKSYPALWAIGFFNGYLPCGLVYTALAGAAASGDGLYGAGFMVVFGLGTIPALMIVAFAGKRLTLQRRQWIRKALPAAAFVLGVLLILRGLSLGIPYVSPDLEMRQTDQGLFIPHCQ</sequence>
<comment type="caution">
    <text evidence="3">The sequence shown here is derived from an EMBL/GenBank/DDBJ whole genome shotgun (WGS) entry which is preliminary data.</text>
</comment>
<protein>
    <submittedName>
        <fullName evidence="3">Sulfite exporter TauE/SafE family protein</fullName>
    </submittedName>
</protein>